<proteinExistence type="predicted"/>
<organism evidence="1 2">
    <name type="scientific">Corallococcus sicarius</name>
    <dbReference type="NCBI Taxonomy" id="2316726"/>
    <lineage>
        <taxon>Bacteria</taxon>
        <taxon>Pseudomonadati</taxon>
        <taxon>Myxococcota</taxon>
        <taxon>Myxococcia</taxon>
        <taxon>Myxococcales</taxon>
        <taxon>Cystobacterineae</taxon>
        <taxon>Myxococcaceae</taxon>
        <taxon>Corallococcus</taxon>
    </lineage>
</organism>
<evidence type="ECO:0008006" key="3">
    <source>
        <dbReference type="Google" id="ProtNLM"/>
    </source>
</evidence>
<keyword evidence="2" id="KW-1185">Reference proteome</keyword>
<gene>
    <name evidence="1" type="ORF">D7X12_08345</name>
</gene>
<reference evidence="2" key="1">
    <citation type="submission" date="2018-09" db="EMBL/GenBank/DDBJ databases">
        <authorList>
            <person name="Livingstone P.G."/>
            <person name="Whitworth D.E."/>
        </authorList>
    </citation>
    <scope>NUCLEOTIDE SEQUENCE [LARGE SCALE GENOMIC DNA]</scope>
    <source>
        <strain evidence="2">CA040B</strain>
    </source>
</reference>
<dbReference type="AlphaFoldDB" id="A0A3A8NYV3"/>
<protein>
    <recommendedName>
        <fullName evidence="3">Lipoprotein</fullName>
    </recommendedName>
</protein>
<accession>A0A3A8NYV3</accession>
<evidence type="ECO:0000313" key="2">
    <source>
        <dbReference type="Proteomes" id="UP000273405"/>
    </source>
</evidence>
<dbReference type="EMBL" id="RAWG01000038">
    <property type="protein sequence ID" value="RKH45262.1"/>
    <property type="molecule type" value="Genomic_DNA"/>
</dbReference>
<dbReference type="Proteomes" id="UP000273405">
    <property type="component" value="Unassembled WGS sequence"/>
</dbReference>
<sequence length="169" mass="17875">MEGVQVSARLRFIAPAIVALATACGGEGGALEGSVTPLLDLKYQRADAQLAEGTLAVSFINVQGTGQNVVLKVSARVTDMLPDAEYTGSLDIDLAQALEDGSQRGSVDRSVLDEPVRPFPLLQRGNLFVKSLPKTTGDRVSGEFNVTFVNGTDVYSGRTIFGRFEATAP</sequence>
<evidence type="ECO:0000313" key="1">
    <source>
        <dbReference type="EMBL" id="RKH45262.1"/>
    </source>
</evidence>
<dbReference type="OrthoDB" id="5382599at2"/>
<name>A0A3A8NYV3_9BACT</name>
<comment type="caution">
    <text evidence="1">The sequence shown here is derived from an EMBL/GenBank/DDBJ whole genome shotgun (WGS) entry which is preliminary data.</text>
</comment>